<comment type="caution">
    <text evidence="4">The sequence shown here is derived from an EMBL/GenBank/DDBJ whole genome shotgun (WGS) entry which is preliminary data.</text>
</comment>
<feature type="transmembrane region" description="Helical" evidence="2">
    <location>
        <begin position="52"/>
        <end position="72"/>
    </location>
</feature>
<name>A0A0R0D1D3_9GAMM</name>
<keyword evidence="2" id="KW-0472">Membrane</keyword>
<dbReference type="SUPFAM" id="SSF117074">
    <property type="entry name" value="Hypothetical protein PA1324"/>
    <property type="match status" value="1"/>
</dbReference>
<evidence type="ECO:0000256" key="2">
    <source>
        <dbReference type="SAM" id="Phobius"/>
    </source>
</evidence>
<evidence type="ECO:0000313" key="5">
    <source>
        <dbReference type="Proteomes" id="UP000051386"/>
    </source>
</evidence>
<dbReference type="Gene3D" id="2.60.40.10">
    <property type="entry name" value="Immunoglobulins"/>
    <property type="match status" value="1"/>
</dbReference>
<dbReference type="Pfam" id="PF01345">
    <property type="entry name" value="DUF11"/>
    <property type="match status" value="2"/>
</dbReference>
<dbReference type="Gene3D" id="2.60.40.3440">
    <property type="match status" value="3"/>
</dbReference>
<reference evidence="4 5" key="1">
    <citation type="submission" date="2015-05" db="EMBL/GenBank/DDBJ databases">
        <title>Genome sequencing and analysis of members of genus Stenotrophomonas.</title>
        <authorList>
            <person name="Patil P.P."/>
            <person name="Midha S."/>
            <person name="Patil P.B."/>
        </authorList>
    </citation>
    <scope>NUCLEOTIDE SEQUENCE [LARGE SCALE GENOMIC DNA]</scope>
    <source>
        <strain evidence="4 5">DSM 21508</strain>
    </source>
</reference>
<sequence>MERARSGPRATRNKDGSARRVPNAVAAAAGEEEGMAMVDQHGTRRTARHAHAGWGACLLALLMPATLLAQTYPSPLSNTANVAPPADIGDIAPGNNSATDSNVLALQAQLSVSKSILGPTTVAAGGQVQYQIQVGNQGPSSALGVTVSDAVPALLANVSWTCTPASPLSSCAVANGTGNSINALVNVGVGDSVSVVVTATAPAATPATIPANTAALILPPGTTDPTPGDNSASTPAITVQPAALLAVADSFAAALPATGGTTPSVLTNDTLAGVAVVAADLIVTLQNAPTGFSIDGNGVISVPSGAPAGRNALTYQICERISPSNCSTATATFAVAPSAVNDSYSVAASTPSYAQTVATNDNATATSVFSLLGAPPAGLTFNADGSFVLAPAGGITAPVSFQYQVCLPAPDATACATATASILVNANPLVAVDDVVAAPFAPGTGGSTPSVIGNDTLGGQPISVPATVQLSLVGAPAGYSIAPNGVITVAPTAAAGAVDLTYQVCETAVPANCATANVSLVVSPDAANDSVTTPGAGQAVGGSVAGNDNAPSGALFSVPTQPTRGTVVMDASGAFTYTPTGGNTGADTFAYQVCLPAPNATVCDTATVSVQVAANTIDALDDIVSTALPSSGGTTPSVLANDLLNGVLVTPAQVVVSLQGAPGAYSIATNGQITVAAGAAAGAQTLDYQLCEAAVPTNCDLASVQLVIAPDAVGDTFTATAGVPLPGVLTTGDNAPAGSTYSLLVGPANGTATVDADGGFSYTALAAYTGQDSFQYQLCLPAPNAAVCDTATATFNVAAAVVAASDDDFSAAPAGAAGGLTAAVTANDTVNGVPVVPAQVTLALTGAAPVGFTLQPTGELSVPAGAQAGIVTLAYQLCEAGTSNCDAATITVVITPDAVDDVLSTNAGRAVSGNVAINDNAPAGSTFSVQGTAPVGLVFSADGAFTYTPPALFTGAATFDYQVCLPAPETAVCATATVTINVNAGTLQANDDDFRSLVLDANAGGTTNSVLANDTHNGAIPPDPSEVVLSLVGAPSGYVVNPNGTISVPGGAAAGQVELNYQMCEVALPGNCSSAAVLLLLSPVANNDNFSTQVGVPLANSVAGNDNVPAGSAFEVSGTAPAGLVFNPDGSFVYTPPVGTQGAVTFAYQVCLPAPNTLVCTTATVTLNVNAGTLVANDDDFRATPVDPTLGGSTASVLGNDSLDGSTPPASTAVQLSLLNAPAGYTLAADGTLSVAAGAMAGAVALTYQLCEAALPSNCDSAQISLLVAPQAQADVFSTPAGQLLAGNVGTNDNAPIGAVYTVNGTAPDGLSFSPDGSFLFSPTDGFTGPVSFSYQVCLPAPDTGLCSTAAATINVNAGNLIALADDFSGAPLAPGGITTVSVLANDTLNGASPPAAASVSVSLVGAPSGYALTADGLLQVPASATAGVNVLTYQLCENAASGNCASAQVTVVVTPQAQDDALSTPAGQVLNGSVGDNDNAPMGSQFSVTGATPDGLLFNGNGTFSYTPPAGVPSPVGFSYQVCLPAPYAALCSTANVSININAGTLLAVDDDFTATPINPVSGGSTTSVLANDALSGVSPPDPASVLLSLPAAPAGFSITSDGVISIAARTQAGAVSLTYQLCEAALPSNCDTASVVLLVSPQAVADAVSTQVGQPVSGNVGSNDNIAPSSTFVLTSAGPAGLVFNADGSFTYTPPLGVVSPVTFDYQVCLPAPNGGICSIATVTLNVNNGALVAADDDFSGTALLPGGVTTSVLVNDSLDTVSPPAPADVVLSLVGAPAGYAIAGDGAISLPTGTATGRVQLTYQLCEAAAPTNCDTATVSLLLTPQPADDIASTPAGQAVSGAVGINDNVPAGSAYTLVGAAPGGLVFNPDGSFTYTPPAGVISPVTFDYQVCLPAPDATVCGTASVTINVNNGALSALGDDFSATPLLPGGTTAGSVLANDTLNNTTPPAAASVVLSLVGAPAGYVINADGTLTTPTGAVAGAVNLTYQVCEAVAPTNCDTAPVSLVLTPVPGADAFTVLAGQSVLGNVGGNDNVPAGAVFSVIGTAPAGLSFNADGSFSYTPPVAAPSPVSFDYQVCLPAPNAGVCGIATVTLTVNNGALLAADDDFSGAPLPGGATTAGSVLANDALNGVSPPAAADVTLRLVGAPAGYAINADGTISTPLVTPSGAVTLVYELCEAAAPGNCATANVGLVLVPQPVADVVSTLAGQPVSGNVGSNDNLPAGALFSVVGTAPSGLVFNADGSFTFTPPAGVVSPVSFSYQVCLPAPNGTVCGTAAVTINVNNGALEAVADDFSGTALLPGGSTPSVLVNDVLNGATPPAAAAVQLSLVGAPAGYAINADGTISIPSGTLSGALTLTYQLCEVAVPGNCDSAEVSLLLTPVPQDDVVSTSAGQAVAGSVGGNDNVPVGAVFSLLGTPPAGLLFNADGSFSYNPPVGVTSPVQFDYQVCLPAPDAAVCGTASVTVNVNNGALTALADDFTGTPLLAGASTPSVLLNDTLNTVTPPAAGTVNLSLVGAPVGYLISAAGVISTPIGAQSGAVTLTYQLCEAAAPTNCDTATVSLVLQPQPVADTVSVAVGQAVNGNVGSNDNVPAGAVFSVVGSTPAGLLFNPDGSFSYSPPVGVVGPVSVDYQVCLPAPNAAVCGNASVTFNVNTGTLAAADDDFSGTPLVPGGSTPSVLANDALNGTTPPLASDVLLSLVGAPAGYAINADGTISTLGSTPSGAATLTYQLCEAAAPTNCDTATVALLVTPVPVADVVSTLAGQPLSGNVGGNDNVPPGALFSVVGTPPTGLLFNADGSFSYTPPAGVASPVTFSYQVCLPAPNGTTCGIATVTINVNNGALSAVDDDFSSIAVVPGGTTPSVLANDTLNGATPPAAAAVALSLVGAPAGYAINPDGTLSVPTGTLSGVVTLTYQVCEVAAPSNCDSAAITLLVTPAPANDVVSTPAGQAVVGEVGSNDNVPAGALFSVLGTPPGGLVFNADGSFSYTPPLGTTGPVSIGYQVCLPAPNGSVCGNAILVINVNNGALAAVADDFSGTPLLPGSTTASSVLANDTLNGATPPAPGTVTLSLVGAPAGYAINADGTIVTGSASGAVTLTYQVCEVAAPTNCDTATVSLVLQPQPLADSVSVAAGQTVTGNVGSNDNVPTGSSFSVQGATPAGLSFNADGSFSYTPPLGTVGPLSFSYQVCLPAPNGSVCGTASVTVSVGSGSLLAGNDDFSATPLLPGGTTPSVLGNDALNGVSPPASSTIVLSLVGAPSGFVINPDGSIATPATAASGPVLLTYQICEAAAAGNCTTASVSLLLAPVAVADVVSTLAGQPVSGNVGSNDNVPPGSLFSVVGTPPAGLLFNADGSFTYTPPVGTTGAVVFSYQVCLPAPNGTVCGTASVTLNVNNGTLVATADDFSGTAVVPGGPTPSVLANDTLNGATPPAAAAVSLSLVGAPAGYVINADGTISVPGGTLSGPVTLTYQVCEVAAPGNCDSATVTLVVSPAPVNDVVSTPAGQPVAGNVGSNDNVPVGSLFSVVGTAPAGLVFNADGSFTYSPPLGTTGAVTFTYQVCLPAPNAAVCGTASVTINVNNGALAALADDFSATPLLPGATTAASVLANDTLNGASPPAAGSVTLSLVGAPAGYAINPDGTVITPAGTLSGAVTLTYQVCEVAAPANCDTATVSLLLTPVPVADSLAVAAGQTLGGTVGGNDNVPAGSTFSVVGTPPAGLSFNADGSFSYTPPAGTSGPVGFTYQVCLPAPNGSVCGTASVTFNVGIGSLVAGNDDFSNAPFAPGGSTPSVLANDALNGVTPPPAASVVLSLVGAPAGFVINPDGSIATAAGTLSGAVTLTYQVCEAAAPTNCTTASVALVLSPVAVADVVSTPVGQPVSGNVGSNDNVPPGSTFSVVGSTPAGLVLNADGSFSYTPPVGVSGPVGFTYQVCLPAPYASTCATASVTVNVNTGTLLAADDDFSGAPVLPGGPTPSVLANDALNGVSPPAASSVVLTLVGAPAGFAINADGTLVVPSGGISGPVTLTYQVCEAAAPGNCASASITLVLTPVPVADVVSTPAGQPVSGNVGNNDNLPPGSTFSVVGSTPPGLVFNTDGSFTYTPPVGTSGQVGFTYQVCLPAPNGAVCATAAVTLNVNNGALSALADDFSATPLLPGSTTPSVLDNDTLNGATPPASGTVVLSLVGAPAGYAINANGTIVIPAGTPSGAVTLTYQVCEAAAPTNCDSAQVSLLLTPAPAADSVSAAAGQTTSGNVGNNDNVPPGSTYSVVGGTPAGLVFNPDGSFSYTPPAGTSGTISFTYQVCLPAPNAAVCGTATVNMTVATNVVLAVNDDFTATPVDPSVGGTIARSVLENDTWNGAAPPPVGSVTATLVGSTPGYTMNNQGQLMVAPGVQPGQVQLSYQLCENGVPGNCSTAIISVLVQGPVGALLAVDDSGGPLPAGQAAPNLLNVFSNDTFNSAPLDPAQVDFAPVNTAELSFAADGALSVAGGLSPGSYSTTYTLCLVGQPTVCDTGTVTVTVVASIDRVVAQDDAIDMPQNGVVEIDVLGNDRMDGNPIDPDGVVLTITSPPPFGTAEVMARARIRFAVLANFAGQQSFDYQVCEAADPTLCASATVSVTVAENVLVLSDDAITTETSGPLVIDVLANDSTRTAALDPASLQVVVAPTRGSVQCANGRCTYTPSGGFFGTDSFRYRICDVSIPTPVCAEANVSVTVAGEQATLRLTKTAAKRSAQIGDLVRYTVTIDNVGEVDANGATLLDTLPPGFSFVSGGFSVSDADNAARTSGVQPLRIDGIDIAVGESATVVYYLRVGAGTGTGVHTNRITAIDGQNRSIGNIASADVDISADPLLDESLVVGTVFDDRNGNGVQEPGERGIPGVRVAAVEGLLMETDAFGRFHLVGIQGGGARGRNFILKVDPSTLPSGARFTTPNPLVRRITPGLPVRFDFGVVMPAGEIVAPADAPRGAAIELGQGLFERDSARLAEGTAAVLEKAAQALTARNGGRLLLATDEARQAIALQRAASLRAALAGRLRPDVAAATRIDVVRNGDEQVLHSLRIDDPPAVPPVTGGEGR</sequence>
<keyword evidence="5" id="KW-1185">Reference proteome</keyword>
<dbReference type="EMBL" id="LDJK01000012">
    <property type="protein sequence ID" value="KRG75833.1"/>
    <property type="molecule type" value="Genomic_DNA"/>
</dbReference>
<keyword evidence="2" id="KW-0812">Transmembrane</keyword>
<dbReference type="Pfam" id="PF17963">
    <property type="entry name" value="Big_9"/>
    <property type="match status" value="23"/>
</dbReference>
<accession>A0A0R0D1D3</accession>
<feature type="domain" description="DUF11" evidence="3">
    <location>
        <begin position="4720"/>
        <end position="4839"/>
    </location>
</feature>
<keyword evidence="2" id="KW-1133">Transmembrane helix</keyword>
<evidence type="ECO:0000313" key="4">
    <source>
        <dbReference type="EMBL" id="KRG75833.1"/>
    </source>
</evidence>
<feature type="domain" description="DUF11" evidence="3">
    <location>
        <begin position="110"/>
        <end position="234"/>
    </location>
</feature>
<evidence type="ECO:0000259" key="3">
    <source>
        <dbReference type="Pfam" id="PF01345"/>
    </source>
</evidence>
<protein>
    <recommendedName>
        <fullName evidence="3">DUF11 domain-containing protein</fullName>
    </recommendedName>
</protein>
<dbReference type="InterPro" id="IPR047589">
    <property type="entry name" value="DUF11_rpt"/>
</dbReference>
<organism evidence="4 5">
    <name type="scientific">Stenotrophomonas chelatiphaga</name>
    <dbReference type="NCBI Taxonomy" id="517011"/>
    <lineage>
        <taxon>Bacteria</taxon>
        <taxon>Pseudomonadati</taxon>
        <taxon>Pseudomonadota</taxon>
        <taxon>Gammaproteobacteria</taxon>
        <taxon>Lysobacterales</taxon>
        <taxon>Lysobacteraceae</taxon>
        <taxon>Stenotrophomonas</taxon>
    </lineage>
</organism>
<evidence type="ECO:0000256" key="1">
    <source>
        <dbReference type="SAM" id="MobiDB-lite"/>
    </source>
</evidence>
<dbReference type="NCBIfam" id="TIGR01451">
    <property type="entry name" value="B_ant_repeat"/>
    <property type="match status" value="2"/>
</dbReference>
<dbReference type="InterPro" id="IPR013783">
    <property type="entry name" value="Ig-like_fold"/>
</dbReference>
<proteinExistence type="predicted"/>
<dbReference type="PATRIC" id="fig|517011.3.peg.242"/>
<dbReference type="InterPro" id="IPR001434">
    <property type="entry name" value="OmcB-like_DUF11"/>
</dbReference>
<feature type="region of interest" description="Disordered" evidence="1">
    <location>
        <begin position="1"/>
        <end position="22"/>
    </location>
</feature>
<dbReference type="Proteomes" id="UP000051386">
    <property type="component" value="Unassembled WGS sequence"/>
</dbReference>
<gene>
    <name evidence="4" type="ORF">ABB28_04115</name>
</gene>